<comment type="caution">
    <text evidence="2">The sequence shown here is derived from an EMBL/GenBank/DDBJ whole genome shotgun (WGS) entry which is preliminary data.</text>
</comment>
<dbReference type="Proteomes" id="UP000499080">
    <property type="component" value="Unassembled WGS sequence"/>
</dbReference>
<feature type="region of interest" description="Disordered" evidence="1">
    <location>
        <begin position="41"/>
        <end position="62"/>
    </location>
</feature>
<evidence type="ECO:0000313" key="3">
    <source>
        <dbReference type="Proteomes" id="UP000499080"/>
    </source>
</evidence>
<dbReference type="EMBL" id="BGPR01013731">
    <property type="protein sequence ID" value="GBN61953.1"/>
    <property type="molecule type" value="Genomic_DNA"/>
</dbReference>
<gene>
    <name evidence="2" type="ORF">AVEN_135553_1</name>
</gene>
<proteinExistence type="predicted"/>
<keyword evidence="3" id="KW-1185">Reference proteome</keyword>
<evidence type="ECO:0000256" key="1">
    <source>
        <dbReference type="SAM" id="MobiDB-lite"/>
    </source>
</evidence>
<protein>
    <submittedName>
        <fullName evidence="2">Uncharacterized protein</fullName>
    </submittedName>
</protein>
<reference evidence="2 3" key="1">
    <citation type="journal article" date="2019" name="Sci. Rep.">
        <title>Orb-weaving spider Araneus ventricosus genome elucidates the spidroin gene catalogue.</title>
        <authorList>
            <person name="Kono N."/>
            <person name="Nakamura H."/>
            <person name="Ohtoshi R."/>
            <person name="Moran D.A.P."/>
            <person name="Shinohara A."/>
            <person name="Yoshida Y."/>
            <person name="Fujiwara M."/>
            <person name="Mori M."/>
            <person name="Tomita M."/>
            <person name="Arakawa K."/>
        </authorList>
    </citation>
    <scope>NUCLEOTIDE SEQUENCE [LARGE SCALE GENOMIC DNA]</scope>
</reference>
<evidence type="ECO:0000313" key="2">
    <source>
        <dbReference type="EMBL" id="GBN61953.1"/>
    </source>
</evidence>
<dbReference type="AlphaFoldDB" id="A0A4Y2QFK5"/>
<organism evidence="2 3">
    <name type="scientific">Araneus ventricosus</name>
    <name type="common">Orbweaver spider</name>
    <name type="synonym">Epeira ventricosa</name>
    <dbReference type="NCBI Taxonomy" id="182803"/>
    <lineage>
        <taxon>Eukaryota</taxon>
        <taxon>Metazoa</taxon>
        <taxon>Ecdysozoa</taxon>
        <taxon>Arthropoda</taxon>
        <taxon>Chelicerata</taxon>
        <taxon>Arachnida</taxon>
        <taxon>Araneae</taxon>
        <taxon>Araneomorphae</taxon>
        <taxon>Entelegynae</taxon>
        <taxon>Araneoidea</taxon>
        <taxon>Araneidae</taxon>
        <taxon>Araneus</taxon>
    </lineage>
</organism>
<sequence length="88" mass="9906">MTFYDNNCTFNSAQLTSFLTRTADETLKSFPMDQRYYRSASNSLLAPTADSKDVRGPRRSQSINTHPVIQALSLYSLPRQAVTSHGIF</sequence>
<name>A0A4Y2QFK5_ARAVE</name>
<accession>A0A4Y2QFK5</accession>